<dbReference type="Proteomes" id="UP001652627">
    <property type="component" value="Chromosome 32"/>
</dbReference>
<dbReference type="SUPFAM" id="SSF47113">
    <property type="entry name" value="Histone-fold"/>
    <property type="match status" value="1"/>
</dbReference>
<dbReference type="InterPro" id="IPR009072">
    <property type="entry name" value="Histone-fold"/>
</dbReference>
<protein>
    <submittedName>
        <fullName evidence="2">Histone H2B type 1-L-like</fullName>
    </submittedName>
</protein>
<dbReference type="GeneID" id="136994692"/>
<evidence type="ECO:0000313" key="2">
    <source>
        <dbReference type="RefSeq" id="XP_067169732.1"/>
    </source>
</evidence>
<keyword evidence="1" id="KW-1185">Reference proteome</keyword>
<sequence length="140" mass="16086">MAASPKGAKLGQKKRMMKPQWWQQLGVQHKALCEAKRLRFCLGKRRRRVWASRCRPCDFVVSKMLQQLHRDQVPISAKAKGTMISYVRQMYNKVSSAAQCRRRSGGRCVIGLKELQAALQRMMPEEVPKKLAVEDSRNTS</sequence>
<accession>A0ABM4FXR2</accession>
<dbReference type="RefSeq" id="XP_067169732.1">
    <property type="nucleotide sequence ID" value="XM_067313631.1"/>
</dbReference>
<proteinExistence type="predicted"/>
<reference evidence="2" key="1">
    <citation type="submission" date="2025-08" db="UniProtKB">
        <authorList>
            <consortium name="RefSeq"/>
        </authorList>
    </citation>
    <scope>IDENTIFICATION</scope>
    <source>
        <tissue evidence="2">Blood</tissue>
    </source>
</reference>
<organism evidence="1 2">
    <name type="scientific">Apteryx mantelli</name>
    <name type="common">North Island brown kiwi</name>
    <dbReference type="NCBI Taxonomy" id="2696672"/>
    <lineage>
        <taxon>Eukaryota</taxon>
        <taxon>Metazoa</taxon>
        <taxon>Chordata</taxon>
        <taxon>Craniata</taxon>
        <taxon>Vertebrata</taxon>
        <taxon>Euteleostomi</taxon>
        <taxon>Archelosauria</taxon>
        <taxon>Archosauria</taxon>
        <taxon>Dinosauria</taxon>
        <taxon>Saurischia</taxon>
        <taxon>Theropoda</taxon>
        <taxon>Coelurosauria</taxon>
        <taxon>Aves</taxon>
        <taxon>Palaeognathae</taxon>
        <taxon>Apterygiformes</taxon>
        <taxon>Apterygidae</taxon>
        <taxon>Apteryx</taxon>
    </lineage>
</organism>
<name>A0ABM4FXR2_9AVES</name>
<gene>
    <name evidence="2" type="primary">LOC136994692</name>
</gene>
<dbReference type="Gene3D" id="1.10.20.10">
    <property type="entry name" value="Histone, subunit A"/>
    <property type="match status" value="1"/>
</dbReference>
<evidence type="ECO:0000313" key="1">
    <source>
        <dbReference type="Proteomes" id="UP001652627"/>
    </source>
</evidence>